<dbReference type="Proteomes" id="UP000287651">
    <property type="component" value="Unassembled WGS sequence"/>
</dbReference>
<feature type="compositionally biased region" description="Basic residues" evidence="1">
    <location>
        <begin position="48"/>
        <end position="57"/>
    </location>
</feature>
<evidence type="ECO:0000313" key="3">
    <source>
        <dbReference type="Proteomes" id="UP000287651"/>
    </source>
</evidence>
<dbReference type="EMBL" id="AMZH03000006">
    <property type="protein sequence ID" value="RRT86166.1"/>
    <property type="molecule type" value="Genomic_DNA"/>
</dbReference>
<feature type="region of interest" description="Disordered" evidence="1">
    <location>
        <begin position="1"/>
        <end position="66"/>
    </location>
</feature>
<gene>
    <name evidence="2" type="ORF">B296_00003430</name>
</gene>
<feature type="compositionally biased region" description="Basic and acidic residues" evidence="1">
    <location>
        <begin position="36"/>
        <end position="47"/>
    </location>
</feature>
<reference evidence="2 3" key="1">
    <citation type="journal article" date="2014" name="Agronomy (Basel)">
        <title>A Draft Genome Sequence for Ensete ventricosum, the Drought-Tolerant Tree Against Hunger.</title>
        <authorList>
            <person name="Harrison J."/>
            <person name="Moore K.A."/>
            <person name="Paszkiewicz K."/>
            <person name="Jones T."/>
            <person name="Grant M."/>
            <person name="Ambacheew D."/>
            <person name="Muzemil S."/>
            <person name="Studholme D.J."/>
        </authorList>
    </citation>
    <scope>NUCLEOTIDE SEQUENCE [LARGE SCALE GENOMIC DNA]</scope>
</reference>
<evidence type="ECO:0000256" key="1">
    <source>
        <dbReference type="SAM" id="MobiDB-lite"/>
    </source>
</evidence>
<dbReference type="AlphaFoldDB" id="A0A427BCR7"/>
<accession>A0A427BCR7</accession>
<sequence>MRDASQRWSPGTVFNHGKARRRPEEASRLAAPAEGMGEKTAREERSMGHSRRRRKPQSWRICVGGQ</sequence>
<organism evidence="2 3">
    <name type="scientific">Ensete ventricosum</name>
    <name type="common">Abyssinian banana</name>
    <name type="synonym">Musa ensete</name>
    <dbReference type="NCBI Taxonomy" id="4639"/>
    <lineage>
        <taxon>Eukaryota</taxon>
        <taxon>Viridiplantae</taxon>
        <taxon>Streptophyta</taxon>
        <taxon>Embryophyta</taxon>
        <taxon>Tracheophyta</taxon>
        <taxon>Spermatophyta</taxon>
        <taxon>Magnoliopsida</taxon>
        <taxon>Liliopsida</taxon>
        <taxon>Zingiberales</taxon>
        <taxon>Musaceae</taxon>
        <taxon>Ensete</taxon>
    </lineage>
</organism>
<comment type="caution">
    <text evidence="2">The sequence shown here is derived from an EMBL/GenBank/DDBJ whole genome shotgun (WGS) entry which is preliminary data.</text>
</comment>
<protein>
    <submittedName>
        <fullName evidence="2">Uncharacterized protein</fullName>
    </submittedName>
</protein>
<name>A0A427BCR7_ENSVE</name>
<proteinExistence type="predicted"/>
<evidence type="ECO:0000313" key="2">
    <source>
        <dbReference type="EMBL" id="RRT86166.1"/>
    </source>
</evidence>